<keyword evidence="1" id="KW-1133">Transmembrane helix</keyword>
<proteinExistence type="predicted"/>
<dbReference type="RefSeq" id="WP_188837150.1">
    <property type="nucleotide sequence ID" value="NZ_BMHI01000003.1"/>
</dbReference>
<gene>
    <name evidence="2" type="ORF">GCM10011492_23130</name>
</gene>
<dbReference type="EMBL" id="BMHI01000003">
    <property type="protein sequence ID" value="GGB31832.1"/>
    <property type="molecule type" value="Genomic_DNA"/>
</dbReference>
<evidence type="ECO:0000256" key="1">
    <source>
        <dbReference type="SAM" id="Phobius"/>
    </source>
</evidence>
<evidence type="ECO:0000313" key="2">
    <source>
        <dbReference type="EMBL" id="GGB31832.1"/>
    </source>
</evidence>
<comment type="caution">
    <text evidence="2">The sequence shown here is derived from an EMBL/GenBank/DDBJ whole genome shotgun (WGS) entry which is preliminary data.</text>
</comment>
<protein>
    <submittedName>
        <fullName evidence="2">Uncharacterized protein</fullName>
    </submittedName>
</protein>
<keyword evidence="1" id="KW-0472">Membrane</keyword>
<accession>A0A916T513</accession>
<keyword evidence="1" id="KW-0812">Transmembrane</keyword>
<name>A0A916T513_9MICO</name>
<keyword evidence="3" id="KW-1185">Reference proteome</keyword>
<reference evidence="2" key="1">
    <citation type="journal article" date="2014" name="Int. J. Syst. Evol. Microbiol.">
        <title>Complete genome sequence of Corynebacterium casei LMG S-19264T (=DSM 44701T), isolated from a smear-ripened cheese.</title>
        <authorList>
            <consortium name="US DOE Joint Genome Institute (JGI-PGF)"/>
            <person name="Walter F."/>
            <person name="Albersmeier A."/>
            <person name="Kalinowski J."/>
            <person name="Ruckert C."/>
        </authorList>
    </citation>
    <scope>NUCLEOTIDE SEQUENCE</scope>
    <source>
        <strain evidence="2">CGMCC 1.15085</strain>
    </source>
</reference>
<dbReference type="Proteomes" id="UP000636793">
    <property type="component" value="Unassembled WGS sequence"/>
</dbReference>
<feature type="transmembrane region" description="Helical" evidence="1">
    <location>
        <begin position="58"/>
        <end position="80"/>
    </location>
</feature>
<dbReference type="AlphaFoldDB" id="A0A916T513"/>
<evidence type="ECO:0000313" key="3">
    <source>
        <dbReference type="Proteomes" id="UP000636793"/>
    </source>
</evidence>
<reference evidence="2" key="2">
    <citation type="submission" date="2020-09" db="EMBL/GenBank/DDBJ databases">
        <authorList>
            <person name="Sun Q."/>
            <person name="Zhou Y."/>
        </authorList>
    </citation>
    <scope>NUCLEOTIDE SEQUENCE</scope>
    <source>
        <strain evidence="2">CGMCC 1.15085</strain>
    </source>
</reference>
<sequence>MVKGCVVTAIAGFVFLGSAVLQRPLALTVGKRLAAQDPESLAELERGWRESADFRTGFIRLALLWGFGLVLESVVRLIVIYTASLDFAVAASAAIQILAYAVMIAITVRNVKAMRALAAGYLDATR</sequence>
<dbReference type="NCBIfam" id="NF041646">
    <property type="entry name" value="VC0807_fam"/>
    <property type="match status" value="1"/>
</dbReference>
<organism evidence="2 3">
    <name type="scientific">Flexivirga endophytica</name>
    <dbReference type="NCBI Taxonomy" id="1849103"/>
    <lineage>
        <taxon>Bacteria</taxon>
        <taxon>Bacillati</taxon>
        <taxon>Actinomycetota</taxon>
        <taxon>Actinomycetes</taxon>
        <taxon>Micrococcales</taxon>
        <taxon>Dermacoccaceae</taxon>
        <taxon>Flexivirga</taxon>
    </lineage>
</organism>
<feature type="transmembrane region" description="Helical" evidence="1">
    <location>
        <begin position="87"/>
        <end position="108"/>
    </location>
</feature>